<keyword evidence="2" id="KW-1185">Reference proteome</keyword>
<evidence type="ECO:0000313" key="1">
    <source>
        <dbReference type="EMBL" id="GAD58534.1"/>
    </source>
</evidence>
<dbReference type="AlphaFoldDB" id="A0A8E0KK25"/>
<dbReference type="Proteomes" id="UP000016569">
    <property type="component" value="Unassembled WGS sequence"/>
</dbReference>
<organism evidence="1 2">
    <name type="scientific">Brevundimonas abyssalis TAR-001</name>
    <dbReference type="NCBI Taxonomy" id="1391729"/>
    <lineage>
        <taxon>Bacteria</taxon>
        <taxon>Pseudomonadati</taxon>
        <taxon>Pseudomonadota</taxon>
        <taxon>Alphaproteobacteria</taxon>
        <taxon>Caulobacterales</taxon>
        <taxon>Caulobacteraceae</taxon>
        <taxon>Brevundimonas</taxon>
    </lineage>
</organism>
<reference evidence="2" key="1">
    <citation type="journal article" date="2013" name="Genome Announc.">
        <title>Draft Genome Sequence of the Dimorphic Prosthecate Bacterium Brevundimonas abyssalis TAR-001T.</title>
        <authorList>
            <person name="Tsubouchi T."/>
            <person name="Nishi S."/>
            <person name="Usui K."/>
            <person name="Shimane Y."/>
            <person name="Takaki Y."/>
            <person name="Maruyama T."/>
            <person name="Hatada Y."/>
        </authorList>
    </citation>
    <scope>NUCLEOTIDE SEQUENCE [LARGE SCALE GENOMIC DNA]</scope>
    <source>
        <strain evidence="2">TAR-001</strain>
    </source>
</reference>
<sequence>MGEARASAGRLLGVVRDIARDGPVEALRRVNLANLAGQPAETVLLALLEAICPPGGTLDEAIARQGMLEAIDALAEDGLGAFDTLTPGQLEEFFLDVVARTIEARILNDIGSRGINLPTSVAAIDQLQAQLHDFVSGTVRQQLAGRLDGVASLTDRNVLGAADGIYERAFDVLAAIGDDL</sequence>
<evidence type="ECO:0000313" key="2">
    <source>
        <dbReference type="Proteomes" id="UP000016569"/>
    </source>
</evidence>
<comment type="caution">
    <text evidence="1">The sequence shown here is derived from an EMBL/GenBank/DDBJ whole genome shotgun (WGS) entry which is preliminary data.</text>
</comment>
<dbReference type="EMBL" id="BATC01000008">
    <property type="protein sequence ID" value="GAD58534.1"/>
    <property type="molecule type" value="Genomic_DNA"/>
</dbReference>
<protein>
    <submittedName>
        <fullName evidence="1">Uncharacterized protein</fullName>
    </submittedName>
</protein>
<proteinExistence type="predicted"/>
<gene>
    <name evidence="1" type="ORF">MBEBAB_0784</name>
</gene>
<dbReference type="NCBIfam" id="NF041924">
    <property type="entry name" value="QatB"/>
    <property type="match status" value="1"/>
</dbReference>
<dbReference type="InterPro" id="IPR049675">
    <property type="entry name" value="QatB"/>
</dbReference>
<name>A0A8E0KK25_9CAUL</name>
<accession>A0A8E0KK25</accession>